<evidence type="ECO:0000256" key="3">
    <source>
        <dbReference type="ARBA" id="ARBA00012438"/>
    </source>
</evidence>
<dbReference type="SUPFAM" id="SSF158472">
    <property type="entry name" value="HAMP domain-like"/>
    <property type="match status" value="1"/>
</dbReference>
<dbReference type="PROSITE" id="PS51257">
    <property type="entry name" value="PROKAR_LIPOPROTEIN"/>
    <property type="match status" value="1"/>
</dbReference>
<dbReference type="SUPFAM" id="SSF47384">
    <property type="entry name" value="Homodimeric domain of signal transducing histidine kinase"/>
    <property type="match status" value="1"/>
</dbReference>
<evidence type="ECO:0000313" key="16">
    <source>
        <dbReference type="EMBL" id="SKA89512.1"/>
    </source>
</evidence>
<keyword evidence="12" id="KW-0902">Two-component regulatory system</keyword>
<organism evidence="16 17">
    <name type="scientific">Gemmiger formicilis</name>
    <dbReference type="NCBI Taxonomy" id="745368"/>
    <lineage>
        <taxon>Bacteria</taxon>
        <taxon>Bacillati</taxon>
        <taxon>Bacillota</taxon>
        <taxon>Clostridia</taxon>
        <taxon>Eubacteriales</taxon>
        <taxon>Gemmiger</taxon>
    </lineage>
</organism>
<comment type="catalytic activity">
    <reaction evidence="1">
        <text>ATP + protein L-histidine = ADP + protein N-phospho-L-histidine.</text>
        <dbReference type="EC" id="2.7.13.3"/>
    </reaction>
</comment>
<evidence type="ECO:0000313" key="17">
    <source>
        <dbReference type="Proteomes" id="UP000190286"/>
    </source>
</evidence>
<dbReference type="AlphaFoldDB" id="A0A1T4XIV8"/>
<dbReference type="SUPFAM" id="SSF55874">
    <property type="entry name" value="ATPase domain of HSP90 chaperone/DNA topoisomerase II/histidine kinase"/>
    <property type="match status" value="1"/>
</dbReference>
<dbReference type="PROSITE" id="PS50885">
    <property type="entry name" value="HAMP"/>
    <property type="match status" value="1"/>
</dbReference>
<dbReference type="PRINTS" id="PR00344">
    <property type="entry name" value="BCTRLSENSOR"/>
</dbReference>
<keyword evidence="8" id="KW-0547">Nucleotide-binding</keyword>
<dbReference type="InterPro" id="IPR003661">
    <property type="entry name" value="HisK_dim/P_dom"/>
</dbReference>
<evidence type="ECO:0000259" key="15">
    <source>
        <dbReference type="PROSITE" id="PS50885"/>
    </source>
</evidence>
<feature type="domain" description="HAMP" evidence="15">
    <location>
        <begin position="172"/>
        <end position="224"/>
    </location>
</feature>
<comment type="subcellular location">
    <subcellularLocation>
        <location evidence="2">Cell membrane</location>
        <topology evidence="2">Multi-pass membrane protein</topology>
    </subcellularLocation>
</comment>
<name>A0A1T4XIV8_9FIRM</name>
<evidence type="ECO:0000256" key="9">
    <source>
        <dbReference type="ARBA" id="ARBA00022777"/>
    </source>
</evidence>
<dbReference type="Gene3D" id="3.30.565.10">
    <property type="entry name" value="Histidine kinase-like ATPase, C-terminal domain"/>
    <property type="match status" value="1"/>
</dbReference>
<dbReference type="Proteomes" id="UP000190286">
    <property type="component" value="Unassembled WGS sequence"/>
</dbReference>
<accession>A0A1T4XIV8</accession>
<dbReference type="Pfam" id="PF02518">
    <property type="entry name" value="HATPase_c"/>
    <property type="match status" value="1"/>
</dbReference>
<dbReference type="InterPro" id="IPR004358">
    <property type="entry name" value="Sig_transdc_His_kin-like_C"/>
</dbReference>
<dbReference type="Pfam" id="PF00672">
    <property type="entry name" value="HAMP"/>
    <property type="match status" value="1"/>
</dbReference>
<dbReference type="GO" id="GO:0000155">
    <property type="term" value="F:phosphorelay sensor kinase activity"/>
    <property type="evidence" value="ECO:0007669"/>
    <property type="project" value="InterPro"/>
</dbReference>
<dbReference type="CDD" id="cd00082">
    <property type="entry name" value="HisKA"/>
    <property type="match status" value="1"/>
</dbReference>
<dbReference type="SMART" id="SM00388">
    <property type="entry name" value="HisKA"/>
    <property type="match status" value="1"/>
</dbReference>
<gene>
    <name evidence="16" type="ORF">SAMN02745178_01935</name>
</gene>
<dbReference type="InterPro" id="IPR003660">
    <property type="entry name" value="HAMP_dom"/>
</dbReference>
<dbReference type="OrthoDB" id="9786919at2"/>
<dbReference type="PROSITE" id="PS50109">
    <property type="entry name" value="HIS_KIN"/>
    <property type="match status" value="1"/>
</dbReference>
<keyword evidence="5" id="KW-0597">Phosphoprotein</keyword>
<keyword evidence="4" id="KW-1003">Cell membrane</keyword>
<dbReference type="STRING" id="745368.SAMN02745178_01935"/>
<evidence type="ECO:0000256" key="5">
    <source>
        <dbReference type="ARBA" id="ARBA00022553"/>
    </source>
</evidence>
<keyword evidence="10" id="KW-0067">ATP-binding</keyword>
<dbReference type="EC" id="2.7.13.3" evidence="3"/>
<dbReference type="CDD" id="cd06225">
    <property type="entry name" value="HAMP"/>
    <property type="match status" value="1"/>
</dbReference>
<keyword evidence="6" id="KW-0808">Transferase</keyword>
<evidence type="ECO:0000256" key="12">
    <source>
        <dbReference type="ARBA" id="ARBA00023012"/>
    </source>
</evidence>
<evidence type="ECO:0000256" key="11">
    <source>
        <dbReference type="ARBA" id="ARBA00022989"/>
    </source>
</evidence>
<dbReference type="Gene3D" id="6.10.340.10">
    <property type="match status" value="1"/>
</dbReference>
<dbReference type="EMBL" id="FUYF01000011">
    <property type="protein sequence ID" value="SKA89512.1"/>
    <property type="molecule type" value="Genomic_DNA"/>
</dbReference>
<dbReference type="SMART" id="SM00387">
    <property type="entry name" value="HATPase_c"/>
    <property type="match status" value="1"/>
</dbReference>
<evidence type="ECO:0000256" key="1">
    <source>
        <dbReference type="ARBA" id="ARBA00000085"/>
    </source>
</evidence>
<keyword evidence="9 16" id="KW-0418">Kinase</keyword>
<dbReference type="Pfam" id="PF00512">
    <property type="entry name" value="HisKA"/>
    <property type="match status" value="1"/>
</dbReference>
<feature type="domain" description="Histidine kinase" evidence="14">
    <location>
        <begin position="239"/>
        <end position="446"/>
    </location>
</feature>
<sequence>MRYFQKLLCLLILVLAASFGVGGCVLLYSDFSVQRSRMAAANAAAHAQACTLLQTEILDLQRRGISTGDAALTARVTAQDVPAALWRGDTLVCATLEGLQSLPLGDAATVTVRTENSIYAVYASDLQGGLRLVTAYDLTGLYRDRNAALMRFLLLEAAVLAAASAVTALLARRLTRPLAVLTDAGAQIAAGDYARRTDLHTGDEIEELSRSFDKMADAVQEKIADLEADVQRREDFVGAFTHELKTPMTSIIGYADMLHTMQTDPDEQREAAAAIVHEGRRLEALSRKLLALLGLNEEGVELTAVPLPALWPRLHAACPDVSLRTPAAAPTVRGDADLLLDLLCNLVQNAAKASAPGAPVLVLCAQAGDAVTLTVADRGCGIPPELIPRVTEPFYMVDKSRARRQGGSGLGLALCQRIAAAHGSALRIESEPGRGTRVSVTLPVWKEDAP</sequence>
<protein>
    <recommendedName>
        <fullName evidence="3">histidine kinase</fullName>
        <ecNumber evidence="3">2.7.13.3</ecNumber>
    </recommendedName>
</protein>
<dbReference type="PANTHER" id="PTHR45528:SF1">
    <property type="entry name" value="SENSOR HISTIDINE KINASE CPXA"/>
    <property type="match status" value="1"/>
</dbReference>
<dbReference type="Gene3D" id="1.10.287.130">
    <property type="match status" value="1"/>
</dbReference>
<dbReference type="InterPro" id="IPR003594">
    <property type="entry name" value="HATPase_dom"/>
</dbReference>
<dbReference type="CDD" id="cd00075">
    <property type="entry name" value="HATPase"/>
    <property type="match status" value="1"/>
</dbReference>
<dbReference type="SMART" id="SM00304">
    <property type="entry name" value="HAMP"/>
    <property type="match status" value="1"/>
</dbReference>
<dbReference type="InterPro" id="IPR036890">
    <property type="entry name" value="HATPase_C_sf"/>
</dbReference>
<reference evidence="16 17" key="1">
    <citation type="submission" date="2017-02" db="EMBL/GenBank/DDBJ databases">
        <authorList>
            <person name="Peterson S.W."/>
        </authorList>
    </citation>
    <scope>NUCLEOTIDE SEQUENCE [LARGE SCALE GENOMIC DNA]</scope>
    <source>
        <strain evidence="16 17">ATCC 27749</strain>
    </source>
</reference>
<evidence type="ECO:0000256" key="6">
    <source>
        <dbReference type="ARBA" id="ARBA00022679"/>
    </source>
</evidence>
<evidence type="ECO:0000256" key="8">
    <source>
        <dbReference type="ARBA" id="ARBA00022741"/>
    </source>
</evidence>
<dbReference type="RefSeq" id="WP_078784837.1">
    <property type="nucleotide sequence ID" value="NZ_FUYF01000011.1"/>
</dbReference>
<dbReference type="PANTHER" id="PTHR45528">
    <property type="entry name" value="SENSOR HISTIDINE KINASE CPXA"/>
    <property type="match status" value="1"/>
</dbReference>
<dbReference type="InterPro" id="IPR036097">
    <property type="entry name" value="HisK_dim/P_sf"/>
</dbReference>
<dbReference type="GO" id="GO:0005524">
    <property type="term" value="F:ATP binding"/>
    <property type="evidence" value="ECO:0007669"/>
    <property type="project" value="UniProtKB-KW"/>
</dbReference>
<keyword evidence="11" id="KW-1133">Transmembrane helix</keyword>
<dbReference type="GO" id="GO:0005886">
    <property type="term" value="C:plasma membrane"/>
    <property type="evidence" value="ECO:0007669"/>
    <property type="project" value="UniProtKB-SubCell"/>
</dbReference>
<keyword evidence="17" id="KW-1185">Reference proteome</keyword>
<evidence type="ECO:0000259" key="14">
    <source>
        <dbReference type="PROSITE" id="PS50109"/>
    </source>
</evidence>
<dbReference type="GeneID" id="93338388"/>
<evidence type="ECO:0000256" key="7">
    <source>
        <dbReference type="ARBA" id="ARBA00022692"/>
    </source>
</evidence>
<proteinExistence type="predicted"/>
<keyword evidence="13" id="KW-0472">Membrane</keyword>
<dbReference type="InterPro" id="IPR050398">
    <property type="entry name" value="HssS/ArlS-like"/>
</dbReference>
<dbReference type="InterPro" id="IPR005467">
    <property type="entry name" value="His_kinase_dom"/>
</dbReference>
<evidence type="ECO:0000256" key="4">
    <source>
        <dbReference type="ARBA" id="ARBA00022475"/>
    </source>
</evidence>
<keyword evidence="7" id="KW-0812">Transmembrane</keyword>
<evidence type="ECO:0000256" key="2">
    <source>
        <dbReference type="ARBA" id="ARBA00004651"/>
    </source>
</evidence>
<evidence type="ECO:0000256" key="10">
    <source>
        <dbReference type="ARBA" id="ARBA00022840"/>
    </source>
</evidence>
<evidence type="ECO:0000256" key="13">
    <source>
        <dbReference type="ARBA" id="ARBA00023136"/>
    </source>
</evidence>